<dbReference type="PROSITE" id="PS00137">
    <property type="entry name" value="SUBTILASE_HIS"/>
    <property type="match status" value="1"/>
</dbReference>
<feature type="transmembrane region" description="Helical" evidence="13">
    <location>
        <begin position="407"/>
        <end position="428"/>
    </location>
</feature>
<evidence type="ECO:0000256" key="11">
    <source>
        <dbReference type="RuleBase" id="RU003355"/>
    </source>
</evidence>
<evidence type="ECO:0000313" key="17">
    <source>
        <dbReference type="Proteomes" id="UP001240984"/>
    </source>
</evidence>
<dbReference type="PROSITE" id="PS00138">
    <property type="entry name" value="SUBTILASE_SER"/>
    <property type="match status" value="1"/>
</dbReference>
<name>A0ABT9N3J9_9ACTN</name>
<dbReference type="Gene3D" id="3.40.50.200">
    <property type="entry name" value="Peptidase S8/S53 domain"/>
    <property type="match status" value="1"/>
</dbReference>
<gene>
    <name evidence="16" type="ORF">J2S43_006769</name>
</gene>
<feature type="active site" description="Charge relay system" evidence="10">
    <location>
        <position position="276"/>
    </location>
</feature>
<dbReference type="PANTHER" id="PTHR43806">
    <property type="entry name" value="PEPTIDASE S8"/>
    <property type="match status" value="1"/>
</dbReference>
<dbReference type="Pfam" id="PF00082">
    <property type="entry name" value="Peptidase_S8"/>
    <property type="match status" value="1"/>
</dbReference>
<dbReference type="InterPro" id="IPR000209">
    <property type="entry name" value="Peptidase_S8/S53_dom"/>
</dbReference>
<dbReference type="InterPro" id="IPR050131">
    <property type="entry name" value="Peptidase_S8_subtilisin-like"/>
</dbReference>
<sequence>MARLAATVLVGAATALPAAPALGAPLPAALGAPLPAALGAPVPAVVPLAVTGDEVRDEQWSLAELGMAEAWQRSTGTGVTVAVIDSGVDDTHVDLTGRVLSGFDLVSTGGDGTDDPVGHGTTVASLIAGAPDEAGIVGMAPDARILPIRVLDKQNRYEDAQVVAKAVHLAVDNGAKVINLSLGGLGSSPALATAIDYAFVKDVVVIACTGNASASAPSDVWYPAREPGVIAVTGLEENGRSLWSGSITGRETVLSAPATDLIGARPGGYWRVQGTSFAAPMVAATAALIRARWPEMSAATVVNRLITTATDLGPTGRDDRYGFGMVDPVAALADNLPEVSHNVLDNEQPPGDVGFGSAPGTGDDSRTESGDAAALPGQGVEGRPGGAAQPAAAAEPPPPTTAQRDRGLLGGLIGGSAALIAIALLYYVTLHRLPTLRRTTGRDS</sequence>
<dbReference type="InterPro" id="IPR023828">
    <property type="entry name" value="Peptidase_S8_Ser-AS"/>
</dbReference>
<keyword evidence="8 13" id="KW-1133">Transmembrane helix</keyword>
<comment type="subcellular location">
    <subcellularLocation>
        <location evidence="1">Cell membrane</location>
        <topology evidence="1">Single-pass membrane protein</topology>
    </subcellularLocation>
</comment>
<feature type="active site" description="Charge relay system" evidence="10">
    <location>
        <position position="119"/>
    </location>
</feature>
<evidence type="ECO:0000256" key="13">
    <source>
        <dbReference type="SAM" id="Phobius"/>
    </source>
</evidence>
<evidence type="ECO:0000313" key="16">
    <source>
        <dbReference type="EMBL" id="MDP9798257.1"/>
    </source>
</evidence>
<evidence type="ECO:0000256" key="2">
    <source>
        <dbReference type="ARBA" id="ARBA00011073"/>
    </source>
</evidence>
<feature type="active site" description="Charge relay system" evidence="10">
    <location>
        <position position="85"/>
    </location>
</feature>
<dbReference type="InterPro" id="IPR015500">
    <property type="entry name" value="Peptidase_S8_subtilisin-rel"/>
</dbReference>
<dbReference type="Proteomes" id="UP001240984">
    <property type="component" value="Unassembled WGS sequence"/>
</dbReference>
<dbReference type="InterPro" id="IPR023834">
    <property type="entry name" value="T7SS_pept_S8A_mycosin"/>
</dbReference>
<keyword evidence="6 10" id="KW-0378">Hydrolase</keyword>
<feature type="signal peptide" evidence="14">
    <location>
        <begin position="1"/>
        <end position="23"/>
    </location>
</feature>
<keyword evidence="9 13" id="KW-0472">Membrane</keyword>
<accession>A0ABT9N3J9</accession>
<dbReference type="SUPFAM" id="SSF52743">
    <property type="entry name" value="Subtilisin-like"/>
    <property type="match status" value="1"/>
</dbReference>
<dbReference type="InterPro" id="IPR022398">
    <property type="entry name" value="Peptidase_S8_His-AS"/>
</dbReference>
<evidence type="ECO:0000256" key="5">
    <source>
        <dbReference type="ARBA" id="ARBA00022692"/>
    </source>
</evidence>
<evidence type="ECO:0000256" key="12">
    <source>
        <dbReference type="SAM" id="MobiDB-lite"/>
    </source>
</evidence>
<keyword evidence="4 10" id="KW-0645">Protease</keyword>
<comment type="caution">
    <text evidence="16">The sequence shown here is derived from an EMBL/GenBank/DDBJ whole genome shotgun (WGS) entry which is preliminary data.</text>
</comment>
<evidence type="ECO:0000256" key="14">
    <source>
        <dbReference type="SAM" id="SignalP"/>
    </source>
</evidence>
<dbReference type="InterPro" id="IPR023827">
    <property type="entry name" value="Peptidase_S8_Asp-AS"/>
</dbReference>
<keyword evidence="3" id="KW-1003">Cell membrane</keyword>
<evidence type="ECO:0000256" key="9">
    <source>
        <dbReference type="ARBA" id="ARBA00023136"/>
    </source>
</evidence>
<reference evidence="16 17" key="1">
    <citation type="submission" date="2023-07" db="EMBL/GenBank/DDBJ databases">
        <title>Sequencing the genomes of 1000 actinobacteria strains.</title>
        <authorList>
            <person name="Klenk H.-P."/>
        </authorList>
    </citation>
    <scope>NUCLEOTIDE SEQUENCE [LARGE SCALE GENOMIC DNA]</scope>
    <source>
        <strain evidence="16 17">DSM 44710</strain>
    </source>
</reference>
<keyword evidence="7 10" id="KW-0720">Serine protease</keyword>
<dbReference type="PANTHER" id="PTHR43806:SF11">
    <property type="entry name" value="CEREVISIN-RELATED"/>
    <property type="match status" value="1"/>
</dbReference>
<keyword evidence="14" id="KW-0732">Signal</keyword>
<comment type="similarity">
    <text evidence="2 10 11">Belongs to the peptidase S8 family.</text>
</comment>
<dbReference type="NCBIfam" id="TIGR03921">
    <property type="entry name" value="T7SS_mycosin"/>
    <property type="match status" value="1"/>
</dbReference>
<protein>
    <submittedName>
        <fullName evidence="16">Type VII secretion-associated serine protease mycosin</fullName>
    </submittedName>
</protein>
<dbReference type="GO" id="GO:0008233">
    <property type="term" value="F:peptidase activity"/>
    <property type="evidence" value="ECO:0007669"/>
    <property type="project" value="UniProtKB-KW"/>
</dbReference>
<evidence type="ECO:0000259" key="15">
    <source>
        <dbReference type="Pfam" id="PF00082"/>
    </source>
</evidence>
<evidence type="ECO:0000256" key="7">
    <source>
        <dbReference type="ARBA" id="ARBA00022825"/>
    </source>
</evidence>
<feature type="chain" id="PRO_5045215048" evidence="14">
    <location>
        <begin position="24"/>
        <end position="444"/>
    </location>
</feature>
<keyword evidence="5 13" id="KW-0812">Transmembrane</keyword>
<keyword evidence="17" id="KW-1185">Reference proteome</keyword>
<evidence type="ECO:0000256" key="6">
    <source>
        <dbReference type="ARBA" id="ARBA00022801"/>
    </source>
</evidence>
<proteinExistence type="inferred from homology"/>
<organism evidence="16 17">
    <name type="scientific">Catenuloplanes nepalensis</name>
    <dbReference type="NCBI Taxonomy" id="587533"/>
    <lineage>
        <taxon>Bacteria</taxon>
        <taxon>Bacillati</taxon>
        <taxon>Actinomycetota</taxon>
        <taxon>Actinomycetes</taxon>
        <taxon>Micromonosporales</taxon>
        <taxon>Micromonosporaceae</taxon>
        <taxon>Catenuloplanes</taxon>
    </lineage>
</organism>
<feature type="domain" description="Peptidase S8/S53" evidence="15">
    <location>
        <begin position="76"/>
        <end position="324"/>
    </location>
</feature>
<evidence type="ECO:0000256" key="10">
    <source>
        <dbReference type="PROSITE-ProRule" id="PRU01240"/>
    </source>
</evidence>
<evidence type="ECO:0000256" key="3">
    <source>
        <dbReference type="ARBA" id="ARBA00022475"/>
    </source>
</evidence>
<dbReference type="InterPro" id="IPR036852">
    <property type="entry name" value="Peptidase_S8/S53_dom_sf"/>
</dbReference>
<feature type="region of interest" description="Disordered" evidence="12">
    <location>
        <begin position="341"/>
        <end position="407"/>
    </location>
</feature>
<evidence type="ECO:0000256" key="1">
    <source>
        <dbReference type="ARBA" id="ARBA00004162"/>
    </source>
</evidence>
<dbReference type="EMBL" id="JAUSRA010000001">
    <property type="protein sequence ID" value="MDP9798257.1"/>
    <property type="molecule type" value="Genomic_DNA"/>
</dbReference>
<evidence type="ECO:0000256" key="4">
    <source>
        <dbReference type="ARBA" id="ARBA00022670"/>
    </source>
</evidence>
<evidence type="ECO:0000256" key="8">
    <source>
        <dbReference type="ARBA" id="ARBA00022989"/>
    </source>
</evidence>
<dbReference type="PRINTS" id="PR00723">
    <property type="entry name" value="SUBTILISIN"/>
</dbReference>
<dbReference type="GO" id="GO:0006508">
    <property type="term" value="P:proteolysis"/>
    <property type="evidence" value="ECO:0007669"/>
    <property type="project" value="UniProtKB-KW"/>
</dbReference>
<dbReference type="PROSITE" id="PS00136">
    <property type="entry name" value="SUBTILASE_ASP"/>
    <property type="match status" value="1"/>
</dbReference>
<dbReference type="PROSITE" id="PS51892">
    <property type="entry name" value="SUBTILASE"/>
    <property type="match status" value="1"/>
</dbReference>